<feature type="compositionally biased region" description="Basic residues" evidence="1">
    <location>
        <begin position="314"/>
        <end position="323"/>
    </location>
</feature>
<protein>
    <recommendedName>
        <fullName evidence="5">ShKT domain-containing protein</fullName>
    </recommendedName>
</protein>
<sequence length="401" mass="42639">MKRLKLLSSIAILSTLLIPPINSQGYDFDTPPLTTTSSPTTTVINCNPWAITTTIAPPSLFNPLIPTFPPPPHVGFVALTGLQPPSLSNSFWGLPPATAPPAAIPSGLVLPGFLAKQAPGFGNGISGLSSPTAALKANKMASNGEASTALGPTSLKSSSAFPSASPGSEKPSSSATLEKLSSSSTFPNLKLGPQPPAYNLFEDKKPASDLGLIVEPNEANSSQNVNSSSINTTKLASSDSTGQARENAKPKNKTLESSQNEVIGSRKVTTNPTLTDDKVESVTTTPLRKVNIRPNVTSQHVESNVTTSTSTSSSRRRSSKRTHSLVPGKNFLSPVDSSFGRQAPEASSRDQLINKCLKTVCKDWVDECHWFCDYIQSNAQQQRCMECLSWRGKSCFSCFQM</sequence>
<name>A0A811KNE1_9BILA</name>
<keyword evidence="4" id="KW-1185">Reference proteome</keyword>
<dbReference type="Proteomes" id="UP000783686">
    <property type="component" value="Unassembled WGS sequence"/>
</dbReference>
<feature type="region of interest" description="Disordered" evidence="1">
    <location>
        <begin position="144"/>
        <end position="202"/>
    </location>
</feature>
<feature type="compositionally biased region" description="Polar residues" evidence="1">
    <location>
        <begin position="294"/>
        <end position="305"/>
    </location>
</feature>
<evidence type="ECO:0000313" key="4">
    <source>
        <dbReference type="Proteomes" id="UP000614601"/>
    </source>
</evidence>
<reference evidence="3" key="1">
    <citation type="submission" date="2020-09" db="EMBL/GenBank/DDBJ databases">
        <authorList>
            <person name="Kikuchi T."/>
        </authorList>
    </citation>
    <scope>NUCLEOTIDE SEQUENCE</scope>
    <source>
        <strain evidence="3">SH1</strain>
    </source>
</reference>
<feature type="compositionally biased region" description="Polar residues" evidence="1">
    <location>
        <begin position="232"/>
        <end position="244"/>
    </location>
</feature>
<evidence type="ECO:0000313" key="3">
    <source>
        <dbReference type="EMBL" id="CAD5216819.1"/>
    </source>
</evidence>
<dbReference type="EMBL" id="CAJFDH010000003">
    <property type="protein sequence ID" value="CAD5216819.1"/>
    <property type="molecule type" value="Genomic_DNA"/>
</dbReference>
<dbReference type="EMBL" id="CAJFCW020000003">
    <property type="protein sequence ID" value="CAG9106676.1"/>
    <property type="molecule type" value="Genomic_DNA"/>
</dbReference>
<feature type="signal peptide" evidence="2">
    <location>
        <begin position="1"/>
        <end position="23"/>
    </location>
</feature>
<evidence type="ECO:0008006" key="5">
    <source>
        <dbReference type="Google" id="ProtNLM"/>
    </source>
</evidence>
<comment type="caution">
    <text evidence="3">The sequence shown here is derived from an EMBL/GenBank/DDBJ whole genome shotgun (WGS) entry which is preliminary data.</text>
</comment>
<evidence type="ECO:0000256" key="1">
    <source>
        <dbReference type="SAM" id="MobiDB-lite"/>
    </source>
</evidence>
<feature type="compositionally biased region" description="Low complexity" evidence="1">
    <location>
        <begin position="154"/>
        <end position="185"/>
    </location>
</feature>
<feature type="compositionally biased region" description="Polar residues" evidence="1">
    <location>
        <begin position="255"/>
        <end position="274"/>
    </location>
</feature>
<proteinExistence type="predicted"/>
<feature type="chain" id="PRO_5035594960" description="ShKT domain-containing protein" evidence="2">
    <location>
        <begin position="24"/>
        <end position="401"/>
    </location>
</feature>
<gene>
    <name evidence="3" type="ORF">BOKJ2_LOCUS6778</name>
</gene>
<dbReference type="OrthoDB" id="5848454at2759"/>
<feature type="compositionally biased region" description="Low complexity" evidence="1">
    <location>
        <begin position="217"/>
        <end position="231"/>
    </location>
</feature>
<accession>A0A811KNE1</accession>
<keyword evidence="2" id="KW-0732">Signal</keyword>
<feature type="region of interest" description="Disordered" evidence="1">
    <location>
        <begin position="216"/>
        <end position="344"/>
    </location>
</feature>
<dbReference type="AlphaFoldDB" id="A0A811KNE1"/>
<evidence type="ECO:0000256" key="2">
    <source>
        <dbReference type="SAM" id="SignalP"/>
    </source>
</evidence>
<organism evidence="3 4">
    <name type="scientific">Bursaphelenchus okinawaensis</name>
    <dbReference type="NCBI Taxonomy" id="465554"/>
    <lineage>
        <taxon>Eukaryota</taxon>
        <taxon>Metazoa</taxon>
        <taxon>Ecdysozoa</taxon>
        <taxon>Nematoda</taxon>
        <taxon>Chromadorea</taxon>
        <taxon>Rhabditida</taxon>
        <taxon>Tylenchina</taxon>
        <taxon>Tylenchomorpha</taxon>
        <taxon>Aphelenchoidea</taxon>
        <taxon>Aphelenchoididae</taxon>
        <taxon>Bursaphelenchus</taxon>
    </lineage>
</organism>
<dbReference type="Proteomes" id="UP000614601">
    <property type="component" value="Unassembled WGS sequence"/>
</dbReference>